<organism evidence="3 4">
    <name type="scientific">Streptomyces chiangmaiensis</name>
    <dbReference type="NCBI Taxonomy" id="766497"/>
    <lineage>
        <taxon>Bacteria</taxon>
        <taxon>Bacillati</taxon>
        <taxon>Actinomycetota</taxon>
        <taxon>Actinomycetes</taxon>
        <taxon>Kitasatosporales</taxon>
        <taxon>Streptomycetaceae</taxon>
        <taxon>Streptomyces</taxon>
    </lineage>
</organism>
<dbReference type="Pfam" id="PF10091">
    <property type="entry name" value="Glycoamylase"/>
    <property type="match status" value="1"/>
</dbReference>
<name>A0ABU7FQ83_9ACTN</name>
<feature type="chain" id="PRO_5045884080" evidence="1">
    <location>
        <begin position="27"/>
        <end position="485"/>
    </location>
</feature>
<dbReference type="Gene3D" id="1.50.10.140">
    <property type="match status" value="1"/>
</dbReference>
<feature type="domain" description="Glycoamylase-like" evidence="2">
    <location>
        <begin position="276"/>
        <end position="467"/>
    </location>
</feature>
<evidence type="ECO:0000313" key="4">
    <source>
        <dbReference type="Proteomes" id="UP001333996"/>
    </source>
</evidence>
<gene>
    <name evidence="3" type="ORF">VXC91_30820</name>
</gene>
<dbReference type="Proteomes" id="UP001333996">
    <property type="component" value="Unassembled WGS sequence"/>
</dbReference>
<evidence type="ECO:0000313" key="3">
    <source>
        <dbReference type="EMBL" id="MED7826232.1"/>
    </source>
</evidence>
<dbReference type="InterPro" id="IPR019282">
    <property type="entry name" value="Glycoamylase-like_cons_dom"/>
</dbReference>
<comment type="caution">
    <text evidence="3">The sequence shown here is derived from an EMBL/GenBank/DDBJ whole genome shotgun (WGS) entry which is preliminary data.</text>
</comment>
<sequence length="485" mass="53869">MHRRTFLAATAGATGALALGAAPAYAHRRPSQDPEALLTRWFADTYRSLEAMVADSGLPADNIKLGGERPVLTENTSTTNIGCWLWSTVAASGLGLISEREMHRRLARTVTTIEKMERLHGFWFNWYNTFTGEVLDAWPGSGAPVNHLLSTIDNAWLDVGLRITEDADPALRGRIRRLRKDIDWSFFYTPYDPADPVAGPGHMRTGFRVKDNALTPYFYGALVSETRMAGYLGMADGSVPGEHYWHMLRTFTPEQRQEMPPGGGWVTRDDVRYFNGHYIYRGRKHVPGWGGSLFGALMPELFVPSTQWSGSWRTNLTHHAMGHRDHGLLDAEYGYWGFSPANVPEGGYQEYGVQYFGISPEGYCSNTDRTYVPYGEPKPDPSAYTNGVVTPHAAILALMVTPGAALTNLRNIARDFDAYEDGKGFYDSVNVSTGKVSDRMLSLDQGMVAAALAQVLKPGLLQRPFRSGGFARRLRPLLSKEDFDI</sequence>
<protein>
    <submittedName>
        <fullName evidence="3">Glucoamylase family protein</fullName>
    </submittedName>
</protein>
<keyword evidence="4" id="KW-1185">Reference proteome</keyword>
<feature type="signal peptide" evidence="1">
    <location>
        <begin position="1"/>
        <end position="26"/>
    </location>
</feature>
<proteinExistence type="predicted"/>
<keyword evidence="1" id="KW-0732">Signal</keyword>
<accession>A0ABU7FQ83</accession>
<evidence type="ECO:0000256" key="1">
    <source>
        <dbReference type="SAM" id="SignalP"/>
    </source>
</evidence>
<dbReference type="EMBL" id="JAYWVC010000145">
    <property type="protein sequence ID" value="MED7826232.1"/>
    <property type="molecule type" value="Genomic_DNA"/>
</dbReference>
<dbReference type="RefSeq" id="WP_329510631.1">
    <property type="nucleotide sequence ID" value="NZ_BAAAYZ010000006.1"/>
</dbReference>
<evidence type="ECO:0000259" key="2">
    <source>
        <dbReference type="Pfam" id="PF10091"/>
    </source>
</evidence>
<dbReference type="InterPro" id="IPR006311">
    <property type="entry name" value="TAT_signal"/>
</dbReference>
<reference evidence="3" key="1">
    <citation type="submission" date="2024-01" db="EMBL/GenBank/DDBJ databases">
        <title>First draft genome sequence data of TA4-1, the type strain of Gram-positive actinobacterium Streptomyces chiangmaiensis.</title>
        <authorList>
            <person name="Yasawong M."/>
            <person name="Nantapong N."/>
        </authorList>
    </citation>
    <scope>NUCLEOTIDE SEQUENCE</scope>
    <source>
        <strain evidence="3">TA4-1</strain>
    </source>
</reference>
<dbReference type="PROSITE" id="PS51318">
    <property type="entry name" value="TAT"/>
    <property type="match status" value="1"/>
</dbReference>